<feature type="transmembrane region" description="Helical" evidence="10">
    <location>
        <begin position="65"/>
        <end position="83"/>
    </location>
</feature>
<feature type="transmembrane region" description="Helical" evidence="10">
    <location>
        <begin position="234"/>
        <end position="257"/>
    </location>
</feature>
<dbReference type="InterPro" id="IPR030457">
    <property type="entry name" value="ELO_CS"/>
</dbReference>
<dbReference type="PROSITE" id="PS01188">
    <property type="entry name" value="ELO"/>
    <property type="match status" value="1"/>
</dbReference>
<keyword evidence="3 10" id="KW-0808">Transferase</keyword>
<feature type="transmembrane region" description="Helical" evidence="10">
    <location>
        <begin position="211"/>
        <end position="228"/>
    </location>
</feature>
<evidence type="ECO:0000313" key="12">
    <source>
        <dbReference type="Proteomes" id="UP001497497"/>
    </source>
</evidence>
<dbReference type="GO" id="GO:0034625">
    <property type="term" value="P:fatty acid elongation, monounsaturated fatty acid"/>
    <property type="evidence" value="ECO:0007669"/>
    <property type="project" value="TreeGrafter"/>
</dbReference>
<dbReference type="EC" id="2.3.1.199" evidence="10"/>
<evidence type="ECO:0000256" key="6">
    <source>
        <dbReference type="ARBA" id="ARBA00022989"/>
    </source>
</evidence>
<keyword evidence="12" id="KW-1185">Reference proteome</keyword>
<evidence type="ECO:0000256" key="1">
    <source>
        <dbReference type="ARBA" id="ARBA00004141"/>
    </source>
</evidence>
<evidence type="ECO:0000256" key="5">
    <source>
        <dbReference type="ARBA" id="ARBA00022832"/>
    </source>
</evidence>
<evidence type="ECO:0000256" key="4">
    <source>
        <dbReference type="ARBA" id="ARBA00022692"/>
    </source>
</evidence>
<gene>
    <name evidence="11" type="ORF">GSLYS_00006613001</name>
</gene>
<dbReference type="InterPro" id="IPR002076">
    <property type="entry name" value="ELO_fam"/>
</dbReference>
<comment type="catalytic activity">
    <reaction evidence="10">
        <text>a very-long-chain acyl-CoA + malonyl-CoA + H(+) = a very-long-chain 3-oxoacyl-CoA + CO2 + CoA</text>
        <dbReference type="Rhea" id="RHEA:32727"/>
        <dbReference type="ChEBI" id="CHEBI:15378"/>
        <dbReference type="ChEBI" id="CHEBI:16526"/>
        <dbReference type="ChEBI" id="CHEBI:57287"/>
        <dbReference type="ChEBI" id="CHEBI:57384"/>
        <dbReference type="ChEBI" id="CHEBI:90725"/>
        <dbReference type="ChEBI" id="CHEBI:90736"/>
        <dbReference type="EC" id="2.3.1.199"/>
    </reaction>
</comment>
<keyword evidence="7 10" id="KW-0443">Lipid metabolism</keyword>
<evidence type="ECO:0000256" key="2">
    <source>
        <dbReference type="ARBA" id="ARBA00022516"/>
    </source>
</evidence>
<comment type="similarity">
    <text evidence="10">Belongs to the ELO family.</text>
</comment>
<proteinExistence type="inferred from homology"/>
<dbReference type="AlphaFoldDB" id="A0AAV2HFF0"/>
<dbReference type="GO" id="GO:0042761">
    <property type="term" value="P:very long-chain fatty acid biosynthetic process"/>
    <property type="evidence" value="ECO:0007669"/>
    <property type="project" value="TreeGrafter"/>
</dbReference>
<comment type="caution">
    <text evidence="11">The sequence shown here is derived from an EMBL/GenBank/DDBJ whole genome shotgun (WGS) entry which is preliminary data.</text>
</comment>
<protein>
    <recommendedName>
        <fullName evidence="10">Elongation of very long chain fatty acids protein</fullName>
        <ecNumber evidence="10">2.3.1.199</ecNumber>
    </recommendedName>
    <alternativeName>
        <fullName evidence="10">Very-long-chain 3-oxoacyl-CoA synthase</fullName>
    </alternativeName>
</protein>
<dbReference type="Pfam" id="PF01151">
    <property type="entry name" value="ELO"/>
    <property type="match status" value="1"/>
</dbReference>
<evidence type="ECO:0000256" key="8">
    <source>
        <dbReference type="ARBA" id="ARBA00023136"/>
    </source>
</evidence>
<dbReference type="Proteomes" id="UP001497497">
    <property type="component" value="Unassembled WGS sequence"/>
</dbReference>
<evidence type="ECO:0000256" key="3">
    <source>
        <dbReference type="ARBA" id="ARBA00022679"/>
    </source>
</evidence>
<feature type="transmembrane region" description="Helical" evidence="10">
    <location>
        <begin position="30"/>
        <end position="53"/>
    </location>
</feature>
<reference evidence="11 12" key="1">
    <citation type="submission" date="2024-04" db="EMBL/GenBank/DDBJ databases">
        <authorList>
            <consortium name="Genoscope - CEA"/>
            <person name="William W."/>
        </authorList>
    </citation>
    <scope>NUCLEOTIDE SEQUENCE [LARGE SCALE GENOMIC DNA]</scope>
</reference>
<dbReference type="PANTHER" id="PTHR11157:SF126">
    <property type="entry name" value="ELONGATION OF VERY LONG CHAIN FATTY ACIDS PROTEIN"/>
    <property type="match status" value="1"/>
</dbReference>
<dbReference type="GO" id="GO:0009922">
    <property type="term" value="F:fatty acid elongase activity"/>
    <property type="evidence" value="ECO:0007669"/>
    <property type="project" value="UniProtKB-EC"/>
</dbReference>
<dbReference type="GO" id="GO:0005789">
    <property type="term" value="C:endoplasmic reticulum membrane"/>
    <property type="evidence" value="ECO:0007669"/>
    <property type="project" value="TreeGrafter"/>
</dbReference>
<feature type="transmembrane region" description="Helical" evidence="10">
    <location>
        <begin position="157"/>
        <end position="177"/>
    </location>
</feature>
<dbReference type="GO" id="GO:0034626">
    <property type="term" value="P:fatty acid elongation, polyunsaturated fatty acid"/>
    <property type="evidence" value="ECO:0007669"/>
    <property type="project" value="TreeGrafter"/>
</dbReference>
<keyword evidence="6 10" id="KW-1133">Transmembrane helix</keyword>
<dbReference type="EMBL" id="CAXITT010000119">
    <property type="protein sequence ID" value="CAL1532595.1"/>
    <property type="molecule type" value="Genomic_DNA"/>
</dbReference>
<keyword evidence="9 10" id="KW-0275">Fatty acid biosynthesis</keyword>
<feature type="transmembrane region" description="Helical" evidence="10">
    <location>
        <begin position="183"/>
        <end position="204"/>
    </location>
</feature>
<organism evidence="11 12">
    <name type="scientific">Lymnaea stagnalis</name>
    <name type="common">Great pond snail</name>
    <name type="synonym">Helix stagnalis</name>
    <dbReference type="NCBI Taxonomy" id="6523"/>
    <lineage>
        <taxon>Eukaryota</taxon>
        <taxon>Metazoa</taxon>
        <taxon>Spiralia</taxon>
        <taxon>Lophotrochozoa</taxon>
        <taxon>Mollusca</taxon>
        <taxon>Gastropoda</taxon>
        <taxon>Heterobranchia</taxon>
        <taxon>Euthyneura</taxon>
        <taxon>Panpulmonata</taxon>
        <taxon>Hygrophila</taxon>
        <taxon>Lymnaeoidea</taxon>
        <taxon>Lymnaeidae</taxon>
        <taxon>Lymnaea</taxon>
    </lineage>
</organism>
<evidence type="ECO:0000256" key="10">
    <source>
        <dbReference type="RuleBase" id="RU361115"/>
    </source>
</evidence>
<evidence type="ECO:0000256" key="9">
    <source>
        <dbReference type="ARBA" id="ARBA00023160"/>
    </source>
</evidence>
<comment type="subcellular location">
    <subcellularLocation>
        <location evidence="1">Membrane</location>
        <topology evidence="1">Multi-pass membrane protein</topology>
    </subcellularLocation>
</comment>
<dbReference type="GO" id="GO:0019367">
    <property type="term" value="P:fatty acid elongation, saturated fatty acid"/>
    <property type="evidence" value="ECO:0007669"/>
    <property type="project" value="TreeGrafter"/>
</dbReference>
<accession>A0AAV2HFF0</accession>
<keyword evidence="8 10" id="KW-0472">Membrane</keyword>
<keyword evidence="4 10" id="KW-0812">Transmembrane</keyword>
<evidence type="ECO:0000313" key="11">
    <source>
        <dbReference type="EMBL" id="CAL1532595.1"/>
    </source>
</evidence>
<evidence type="ECO:0000256" key="7">
    <source>
        <dbReference type="ARBA" id="ARBA00023098"/>
    </source>
</evidence>
<sequence length="269" mass="31239">MEQNRSNGDNFLVDLYKTAVTNADPRTEQWLFVASPLPALAAMFGYFAVVWVGPKLMENRKAIDLGHFLTVFNFGLVALSFYITKEFLMSAILSGHWLTCQPIDYSDDPLAIRMASACWFYYISKYIETADTVFFILRKKGNQITFLHVFHHGTMIFNWWMCVKYIAGGCTVFHAVINSIVHVIMYTYYGLSALGPAVQPYLWWKKYVTKIQLTQFVIILGHCIYVGTHCHFHLKGFVFLAIFYAVCMITLFTNYYYQEYVRRSRLKAE</sequence>
<name>A0AAV2HFF0_LYMST</name>
<keyword evidence="2 10" id="KW-0444">Lipid biosynthesis</keyword>
<dbReference type="PANTHER" id="PTHR11157">
    <property type="entry name" value="FATTY ACID ACYL TRANSFERASE-RELATED"/>
    <property type="match status" value="1"/>
</dbReference>
<keyword evidence="5 10" id="KW-0276">Fatty acid metabolism</keyword>
<dbReference type="GO" id="GO:0030148">
    <property type="term" value="P:sphingolipid biosynthetic process"/>
    <property type="evidence" value="ECO:0007669"/>
    <property type="project" value="TreeGrafter"/>
</dbReference>